<dbReference type="InterPro" id="IPR010982">
    <property type="entry name" value="Lambda_DNA-bd_dom_sf"/>
</dbReference>
<evidence type="ECO:0000313" key="6">
    <source>
        <dbReference type="EMBL" id="MBB4100643.1"/>
    </source>
</evidence>
<dbReference type="PROSITE" id="PS00356">
    <property type="entry name" value="HTH_LACI_1"/>
    <property type="match status" value="1"/>
</dbReference>
<evidence type="ECO:0000256" key="2">
    <source>
        <dbReference type="ARBA" id="ARBA00023125"/>
    </source>
</evidence>
<evidence type="ECO:0000313" key="7">
    <source>
        <dbReference type="Proteomes" id="UP000557392"/>
    </source>
</evidence>
<comment type="caution">
    <text evidence="6">The sequence shown here is derived from an EMBL/GenBank/DDBJ whole genome shotgun (WGS) entry which is preliminary data.</text>
</comment>
<organism evidence="6 7">
    <name type="scientific">Sphingomonas kyeonggiensis</name>
    <dbReference type="NCBI Taxonomy" id="1268553"/>
    <lineage>
        <taxon>Bacteria</taxon>
        <taxon>Pseudomonadati</taxon>
        <taxon>Pseudomonadota</taxon>
        <taxon>Alphaproteobacteria</taxon>
        <taxon>Sphingomonadales</taxon>
        <taxon>Sphingomonadaceae</taxon>
        <taxon>Sphingomonas</taxon>
    </lineage>
</organism>
<evidence type="ECO:0000256" key="4">
    <source>
        <dbReference type="SAM" id="MobiDB-lite"/>
    </source>
</evidence>
<dbReference type="RefSeq" id="WP_221262872.1">
    <property type="nucleotide sequence ID" value="NZ_JACIEH010000003.1"/>
</dbReference>
<gene>
    <name evidence="6" type="ORF">GGR46_004215</name>
</gene>
<dbReference type="InterPro" id="IPR046335">
    <property type="entry name" value="LacI/GalR-like_sensor"/>
</dbReference>
<feature type="domain" description="HTH lacI-type" evidence="5">
    <location>
        <begin position="26"/>
        <end position="80"/>
    </location>
</feature>
<evidence type="ECO:0000256" key="3">
    <source>
        <dbReference type="ARBA" id="ARBA00023163"/>
    </source>
</evidence>
<keyword evidence="7" id="KW-1185">Reference proteome</keyword>
<dbReference type="GO" id="GO:0000976">
    <property type="term" value="F:transcription cis-regulatory region binding"/>
    <property type="evidence" value="ECO:0007669"/>
    <property type="project" value="TreeGrafter"/>
</dbReference>
<dbReference type="SUPFAM" id="SSF47413">
    <property type="entry name" value="lambda repressor-like DNA-binding domains"/>
    <property type="match status" value="1"/>
</dbReference>
<dbReference type="Gene3D" id="1.10.260.40">
    <property type="entry name" value="lambda repressor-like DNA-binding domains"/>
    <property type="match status" value="1"/>
</dbReference>
<accession>A0A7W6NYS4</accession>
<dbReference type="CDD" id="cd01545">
    <property type="entry name" value="PBP1_SalR"/>
    <property type="match status" value="1"/>
</dbReference>
<dbReference type="GO" id="GO:0003700">
    <property type="term" value="F:DNA-binding transcription factor activity"/>
    <property type="evidence" value="ECO:0007669"/>
    <property type="project" value="TreeGrafter"/>
</dbReference>
<dbReference type="SMART" id="SM00354">
    <property type="entry name" value="HTH_LACI"/>
    <property type="match status" value="1"/>
</dbReference>
<dbReference type="Pfam" id="PF13377">
    <property type="entry name" value="Peripla_BP_3"/>
    <property type="match status" value="1"/>
</dbReference>
<dbReference type="PANTHER" id="PTHR30146:SF153">
    <property type="entry name" value="LACTOSE OPERON REPRESSOR"/>
    <property type="match status" value="1"/>
</dbReference>
<dbReference type="EMBL" id="JACIEH010000003">
    <property type="protein sequence ID" value="MBB4100643.1"/>
    <property type="molecule type" value="Genomic_DNA"/>
</dbReference>
<dbReference type="SUPFAM" id="SSF53822">
    <property type="entry name" value="Periplasmic binding protein-like I"/>
    <property type="match status" value="1"/>
</dbReference>
<dbReference type="PANTHER" id="PTHR30146">
    <property type="entry name" value="LACI-RELATED TRANSCRIPTIONAL REPRESSOR"/>
    <property type="match status" value="1"/>
</dbReference>
<dbReference type="CDD" id="cd01392">
    <property type="entry name" value="HTH_LacI"/>
    <property type="match status" value="1"/>
</dbReference>
<dbReference type="Gene3D" id="3.40.50.2300">
    <property type="match status" value="2"/>
</dbReference>
<dbReference type="Pfam" id="PF00356">
    <property type="entry name" value="LacI"/>
    <property type="match status" value="1"/>
</dbReference>
<keyword evidence="3" id="KW-0804">Transcription</keyword>
<feature type="region of interest" description="Disordered" evidence="4">
    <location>
        <begin position="1"/>
        <end position="23"/>
    </location>
</feature>
<dbReference type="Proteomes" id="UP000557392">
    <property type="component" value="Unassembled WGS sequence"/>
</dbReference>
<sequence length="368" mass="39557">MMSPPSKSSPIPGAQGSEAVRLGRPPTIDDVAALAGVGRATVSRALNDQAHVSERMRDRVMRAVEALDYRVNPQARNLATRTSKTLTLINCNSRDAPPNSHYFAAIELGALRAAAAAGFELQTLILHIEDEDRDDRLLELFTSGRAAGLILSPPLSADAALARRLIAQGCPVVCISPSEEARTLLPSVSFDEEAAGYEITRHVIAAGHRRFGYMLGIEAHPAAERRHTGFLRALAEAGIGMDTVTALRGDFSFKSGVELAEALLDRPDRPTAIVCANDDMAVGTMFAAQRMGLALPRDLTVVGFDDAPVTGYIWPPLTTIHQPIGQMATRAVERLVETLLRGHGTETPSFDSVAHHLVLRDSVAPPRE</sequence>
<dbReference type="PROSITE" id="PS50932">
    <property type="entry name" value="HTH_LACI_2"/>
    <property type="match status" value="1"/>
</dbReference>
<protein>
    <submittedName>
        <fullName evidence="6">LacI family transcriptional regulator</fullName>
    </submittedName>
</protein>
<evidence type="ECO:0000259" key="5">
    <source>
        <dbReference type="PROSITE" id="PS50932"/>
    </source>
</evidence>
<dbReference type="InterPro" id="IPR028082">
    <property type="entry name" value="Peripla_BP_I"/>
</dbReference>
<name>A0A7W6NYS4_9SPHN</name>
<evidence type="ECO:0000256" key="1">
    <source>
        <dbReference type="ARBA" id="ARBA00023015"/>
    </source>
</evidence>
<keyword evidence="1" id="KW-0805">Transcription regulation</keyword>
<dbReference type="InterPro" id="IPR000843">
    <property type="entry name" value="HTH_LacI"/>
</dbReference>
<keyword evidence="2" id="KW-0238">DNA-binding</keyword>
<dbReference type="AlphaFoldDB" id="A0A7W6NYS4"/>
<proteinExistence type="predicted"/>
<reference evidence="6 7" key="1">
    <citation type="submission" date="2020-08" db="EMBL/GenBank/DDBJ databases">
        <title>Genomic Encyclopedia of Type Strains, Phase IV (KMG-IV): sequencing the most valuable type-strain genomes for metagenomic binning, comparative biology and taxonomic classification.</title>
        <authorList>
            <person name="Goeker M."/>
        </authorList>
    </citation>
    <scope>NUCLEOTIDE SEQUENCE [LARGE SCALE GENOMIC DNA]</scope>
    <source>
        <strain evidence="6 7">DSM 101806</strain>
    </source>
</reference>
<feature type="compositionally biased region" description="Low complexity" evidence="4">
    <location>
        <begin position="1"/>
        <end position="12"/>
    </location>
</feature>